<evidence type="ECO:0000259" key="9">
    <source>
        <dbReference type="Pfam" id="PF01488"/>
    </source>
</evidence>
<evidence type="ECO:0000256" key="1">
    <source>
        <dbReference type="ARBA" id="ARBA00005059"/>
    </source>
</evidence>
<keyword evidence="6" id="KW-0627">Porphyrin biosynthesis</keyword>
<evidence type="ECO:0000256" key="6">
    <source>
        <dbReference type="ARBA" id="ARBA00023244"/>
    </source>
</evidence>
<dbReference type="EMBL" id="CAEZSF010000053">
    <property type="protein sequence ID" value="CAB4535738.1"/>
    <property type="molecule type" value="Genomic_DNA"/>
</dbReference>
<dbReference type="PIRSF" id="PIRSF000445">
    <property type="entry name" value="4pyrrol_synth_GluRdtase"/>
    <property type="match status" value="1"/>
</dbReference>
<dbReference type="SUPFAM" id="SSF69075">
    <property type="entry name" value="Glutamyl tRNA-reductase dimerization domain"/>
    <property type="match status" value="1"/>
</dbReference>
<gene>
    <name evidence="11" type="ORF">UFOPK1358_00727</name>
</gene>
<evidence type="ECO:0000259" key="10">
    <source>
        <dbReference type="Pfam" id="PF05201"/>
    </source>
</evidence>
<feature type="domain" description="Quinate/shikimate 5-dehydrogenase/glutamyl-tRNA reductase" evidence="9">
    <location>
        <begin position="209"/>
        <end position="341"/>
    </location>
</feature>
<organism evidence="11">
    <name type="scientific">freshwater metagenome</name>
    <dbReference type="NCBI Taxonomy" id="449393"/>
    <lineage>
        <taxon>unclassified sequences</taxon>
        <taxon>metagenomes</taxon>
        <taxon>ecological metagenomes</taxon>
    </lineage>
</organism>
<comment type="pathway">
    <text evidence="1">Porphyrin-containing compound metabolism; protoporphyrin-IX biosynthesis; 5-aminolevulinate from L-glutamyl-tRNA(Glu): step 1/2.</text>
</comment>
<dbReference type="InterPro" id="IPR015896">
    <property type="entry name" value="4pyrrol_synth_GluRdtase_dimer"/>
</dbReference>
<dbReference type="InterPro" id="IPR015895">
    <property type="entry name" value="4pyrrol_synth_GluRdtase_N"/>
</dbReference>
<dbReference type="GO" id="GO:0008883">
    <property type="term" value="F:glutamyl-tRNA reductase activity"/>
    <property type="evidence" value="ECO:0007669"/>
    <property type="project" value="UniProtKB-EC"/>
</dbReference>
<dbReference type="EC" id="1.2.1.70" evidence="3"/>
<dbReference type="UniPathway" id="UPA00251">
    <property type="reaction ID" value="UER00316"/>
</dbReference>
<dbReference type="FunFam" id="3.30.460.30:FF:000001">
    <property type="entry name" value="Glutamyl-tRNA reductase"/>
    <property type="match status" value="1"/>
</dbReference>
<evidence type="ECO:0000256" key="3">
    <source>
        <dbReference type="ARBA" id="ARBA00012970"/>
    </source>
</evidence>
<dbReference type="SUPFAM" id="SSF69742">
    <property type="entry name" value="Glutamyl tRNA-reductase catalytic, N-terminal domain"/>
    <property type="match status" value="1"/>
</dbReference>
<dbReference type="InterPro" id="IPR006151">
    <property type="entry name" value="Shikm_DH/Glu-tRNA_Rdtase"/>
</dbReference>
<dbReference type="AlphaFoldDB" id="A0A6J6BBR9"/>
<evidence type="ECO:0000256" key="2">
    <source>
        <dbReference type="ARBA" id="ARBA00005916"/>
    </source>
</evidence>
<dbReference type="InterPro" id="IPR036343">
    <property type="entry name" value="GluRdtase_N_sf"/>
</dbReference>
<dbReference type="Gene3D" id="3.40.50.720">
    <property type="entry name" value="NAD(P)-binding Rossmann-like Domain"/>
    <property type="match status" value="1"/>
</dbReference>
<dbReference type="InterPro" id="IPR036453">
    <property type="entry name" value="GluRdtase_dimer_dom_sf"/>
</dbReference>
<dbReference type="PANTHER" id="PTHR43013">
    <property type="entry name" value="GLUTAMYL-TRNA REDUCTASE"/>
    <property type="match status" value="1"/>
</dbReference>
<dbReference type="Pfam" id="PF00745">
    <property type="entry name" value="GlutR_dimer"/>
    <property type="match status" value="1"/>
</dbReference>
<dbReference type="Pfam" id="PF01488">
    <property type="entry name" value="Shikimate_DH"/>
    <property type="match status" value="1"/>
</dbReference>
<reference evidence="11" key="1">
    <citation type="submission" date="2020-05" db="EMBL/GenBank/DDBJ databases">
        <authorList>
            <person name="Chiriac C."/>
            <person name="Salcher M."/>
            <person name="Ghai R."/>
            <person name="Kavagutti S V."/>
        </authorList>
    </citation>
    <scope>NUCLEOTIDE SEQUENCE</scope>
</reference>
<proteinExistence type="inferred from homology"/>
<dbReference type="GO" id="GO:0019353">
    <property type="term" value="P:protoporphyrinogen IX biosynthetic process from glutamate"/>
    <property type="evidence" value="ECO:0007669"/>
    <property type="project" value="TreeGrafter"/>
</dbReference>
<accession>A0A6J6BBR9</accession>
<evidence type="ECO:0000313" key="11">
    <source>
        <dbReference type="EMBL" id="CAB4535738.1"/>
    </source>
</evidence>
<sequence>MSVLVVGANHRTAPLDLLERMVISSERLPKMLHDLASAEDVVEVVILATCNRTEVYLIAERFHAANSQVTEFFGDLTFLPPDTFTENLYVHHDEQAIQHLFEVSAGLDSAVPGEHEILGQVRIAWDVARQEGTARRSMNLLFRHALEVGKRARTETRIAHHVTSVSQAAVIMAGERFAADLDSVAPSAAFGVNFSDTQGARCAGTRAAAGLAGKRALVLGAGPMARGMASFLADADVAELVIANRSEDRAVNLAGSLLDKSEVASIRGVGLESLAAEISQADVLLSATGAPTSLVTTEMMQQVLLNRSSPLLIVDVGVPRDIDPSIGRLAGVELLDMQDVSALTEANLAARHAEAAAVREIVEEEAVRFAAVASAREVDPLITSLREQIEKMRQSELERFGSRLEGLSAEQLGAVEALSRALVAKMLHSPTVRLKESSGSARGERLAESISDLFDLS</sequence>
<evidence type="ECO:0000259" key="8">
    <source>
        <dbReference type="Pfam" id="PF00745"/>
    </source>
</evidence>
<evidence type="ECO:0000256" key="7">
    <source>
        <dbReference type="ARBA" id="ARBA00047464"/>
    </source>
</evidence>
<evidence type="ECO:0000256" key="4">
    <source>
        <dbReference type="ARBA" id="ARBA00022857"/>
    </source>
</evidence>
<evidence type="ECO:0000256" key="5">
    <source>
        <dbReference type="ARBA" id="ARBA00023002"/>
    </source>
</evidence>
<dbReference type="Gene3D" id="3.30.460.30">
    <property type="entry name" value="Glutamyl-tRNA reductase, N-terminal domain"/>
    <property type="match status" value="1"/>
</dbReference>
<feature type="domain" description="Glutamyl-tRNA reductase N-terminal" evidence="10">
    <location>
        <begin position="6"/>
        <end position="156"/>
    </location>
</feature>
<dbReference type="CDD" id="cd05213">
    <property type="entry name" value="NAD_bind_Glutamyl_tRNA_reduct"/>
    <property type="match status" value="1"/>
</dbReference>
<protein>
    <recommendedName>
        <fullName evidence="3">glutamyl-tRNA reductase</fullName>
        <ecNumber evidence="3">1.2.1.70</ecNumber>
    </recommendedName>
</protein>
<dbReference type="InterPro" id="IPR036291">
    <property type="entry name" value="NAD(P)-bd_dom_sf"/>
</dbReference>
<feature type="domain" description="Tetrapyrrole biosynthesis glutamyl-tRNA reductase dimerisation" evidence="8">
    <location>
        <begin position="358"/>
        <end position="456"/>
    </location>
</feature>
<dbReference type="HAMAP" id="MF_00087">
    <property type="entry name" value="Glu_tRNA_reductase"/>
    <property type="match status" value="1"/>
</dbReference>
<comment type="similarity">
    <text evidence="2">Belongs to the glutamyl-tRNA reductase family.</text>
</comment>
<name>A0A6J6BBR9_9ZZZZ</name>
<dbReference type="SUPFAM" id="SSF51735">
    <property type="entry name" value="NAD(P)-binding Rossmann-fold domains"/>
    <property type="match status" value="1"/>
</dbReference>
<dbReference type="Pfam" id="PF05201">
    <property type="entry name" value="GlutR_N"/>
    <property type="match status" value="1"/>
</dbReference>
<keyword evidence="5" id="KW-0560">Oxidoreductase</keyword>
<keyword evidence="4" id="KW-0521">NADP</keyword>
<comment type="catalytic activity">
    <reaction evidence="7">
        <text>(S)-4-amino-5-oxopentanoate + tRNA(Glu) + NADP(+) = L-glutamyl-tRNA(Glu) + NADPH + H(+)</text>
        <dbReference type="Rhea" id="RHEA:12344"/>
        <dbReference type="Rhea" id="RHEA-COMP:9663"/>
        <dbReference type="Rhea" id="RHEA-COMP:9680"/>
        <dbReference type="ChEBI" id="CHEBI:15378"/>
        <dbReference type="ChEBI" id="CHEBI:57501"/>
        <dbReference type="ChEBI" id="CHEBI:57783"/>
        <dbReference type="ChEBI" id="CHEBI:58349"/>
        <dbReference type="ChEBI" id="CHEBI:78442"/>
        <dbReference type="ChEBI" id="CHEBI:78520"/>
        <dbReference type="EC" id="1.2.1.70"/>
    </reaction>
</comment>
<dbReference type="GO" id="GO:0050661">
    <property type="term" value="F:NADP binding"/>
    <property type="evidence" value="ECO:0007669"/>
    <property type="project" value="InterPro"/>
</dbReference>
<dbReference type="InterPro" id="IPR000343">
    <property type="entry name" value="4pyrrol_synth_GluRdtase"/>
</dbReference>
<dbReference type="PANTHER" id="PTHR43013:SF1">
    <property type="entry name" value="GLUTAMYL-TRNA REDUCTASE"/>
    <property type="match status" value="1"/>
</dbReference>